<feature type="domain" description="HTH lysR-type" evidence="5">
    <location>
        <begin position="1"/>
        <end position="58"/>
    </location>
</feature>
<dbReference type="GO" id="GO:0032993">
    <property type="term" value="C:protein-DNA complex"/>
    <property type="evidence" value="ECO:0007669"/>
    <property type="project" value="TreeGrafter"/>
</dbReference>
<dbReference type="Gene3D" id="3.40.190.10">
    <property type="entry name" value="Periplasmic binding protein-like II"/>
    <property type="match status" value="2"/>
</dbReference>
<keyword evidence="3" id="KW-0238">DNA-binding</keyword>
<dbReference type="KEGG" id="ten:LPB136_02695"/>
<dbReference type="SUPFAM" id="SSF46785">
    <property type="entry name" value="Winged helix' DNA-binding domain"/>
    <property type="match status" value="1"/>
</dbReference>
<sequence>MTTTQLQNFLILTETLNFRKASERIFIAQPALSRQIQVLEEEIGFLLFDRSRKQIALTKSGIYFKTEVSKILKQLDQSIKKGVLINQGKAGEIKIGHASSAMHTVLPELLRYMETNLPDLKSSLVEGTNEMIFDKLNDNEVDFGFVPNAFIPDGLSSLSIYKENYLLILPEEHRLNTSNFKDLADCKNEKWVLNPQPEGFGYMEEILKIIGNYGYSPKIVHRSPNTSTVLRMVSAGLGITMMGKSTLKGFSLDLKSIELSDLPYQLDMKLVWKTERENELESYLNFLKHYLKI</sequence>
<keyword evidence="2" id="KW-0805">Transcription regulation</keyword>
<dbReference type="InterPro" id="IPR005119">
    <property type="entry name" value="LysR_subst-bd"/>
</dbReference>
<dbReference type="PANTHER" id="PTHR30346">
    <property type="entry name" value="TRANSCRIPTIONAL DUAL REGULATOR HCAR-RELATED"/>
    <property type="match status" value="1"/>
</dbReference>
<dbReference type="AlphaFoldDB" id="A0A1L3JGV2"/>
<accession>A0A1L3JGV2</accession>
<dbReference type="PRINTS" id="PR00039">
    <property type="entry name" value="HTHLYSR"/>
</dbReference>
<evidence type="ECO:0000259" key="5">
    <source>
        <dbReference type="PROSITE" id="PS50931"/>
    </source>
</evidence>
<dbReference type="InterPro" id="IPR036390">
    <property type="entry name" value="WH_DNA-bd_sf"/>
</dbReference>
<evidence type="ECO:0000256" key="4">
    <source>
        <dbReference type="ARBA" id="ARBA00023163"/>
    </source>
</evidence>
<dbReference type="GO" id="GO:0003677">
    <property type="term" value="F:DNA binding"/>
    <property type="evidence" value="ECO:0007669"/>
    <property type="project" value="UniProtKB-KW"/>
</dbReference>
<organism evidence="6 7">
    <name type="scientific">Tenacibaculum todarodis</name>
    <dbReference type="NCBI Taxonomy" id="1850252"/>
    <lineage>
        <taxon>Bacteria</taxon>
        <taxon>Pseudomonadati</taxon>
        <taxon>Bacteroidota</taxon>
        <taxon>Flavobacteriia</taxon>
        <taxon>Flavobacteriales</taxon>
        <taxon>Flavobacteriaceae</taxon>
        <taxon>Tenacibaculum</taxon>
    </lineage>
</organism>
<dbReference type="PROSITE" id="PS50931">
    <property type="entry name" value="HTH_LYSR"/>
    <property type="match status" value="1"/>
</dbReference>
<keyword evidence="7" id="KW-1185">Reference proteome</keyword>
<dbReference type="Pfam" id="PF03466">
    <property type="entry name" value="LysR_substrate"/>
    <property type="match status" value="1"/>
</dbReference>
<comment type="similarity">
    <text evidence="1">Belongs to the LysR transcriptional regulatory family.</text>
</comment>
<dbReference type="GO" id="GO:0003700">
    <property type="term" value="F:DNA-binding transcription factor activity"/>
    <property type="evidence" value="ECO:0007669"/>
    <property type="project" value="InterPro"/>
</dbReference>
<dbReference type="EMBL" id="CP018155">
    <property type="protein sequence ID" value="APG64344.1"/>
    <property type="molecule type" value="Genomic_DNA"/>
</dbReference>
<evidence type="ECO:0000256" key="1">
    <source>
        <dbReference type="ARBA" id="ARBA00009437"/>
    </source>
</evidence>
<dbReference type="InterPro" id="IPR036388">
    <property type="entry name" value="WH-like_DNA-bd_sf"/>
</dbReference>
<dbReference type="InterPro" id="IPR000847">
    <property type="entry name" value="LysR_HTH_N"/>
</dbReference>
<dbReference type="PANTHER" id="PTHR30346:SF28">
    <property type="entry name" value="HTH-TYPE TRANSCRIPTIONAL REGULATOR CYNR"/>
    <property type="match status" value="1"/>
</dbReference>
<dbReference type="RefSeq" id="WP_072554669.1">
    <property type="nucleotide sequence ID" value="NZ_CP018155.1"/>
</dbReference>
<protein>
    <recommendedName>
        <fullName evidence="5">HTH lysR-type domain-containing protein</fullName>
    </recommendedName>
</protein>
<evidence type="ECO:0000313" key="6">
    <source>
        <dbReference type="EMBL" id="APG64344.1"/>
    </source>
</evidence>
<evidence type="ECO:0000256" key="2">
    <source>
        <dbReference type="ARBA" id="ARBA00023015"/>
    </source>
</evidence>
<evidence type="ECO:0000313" key="7">
    <source>
        <dbReference type="Proteomes" id="UP000181898"/>
    </source>
</evidence>
<dbReference type="OrthoDB" id="9803735at2"/>
<gene>
    <name evidence="6" type="ORF">LPB136_02695</name>
</gene>
<dbReference type="Gene3D" id="1.10.10.10">
    <property type="entry name" value="Winged helix-like DNA-binding domain superfamily/Winged helix DNA-binding domain"/>
    <property type="match status" value="1"/>
</dbReference>
<keyword evidence="4" id="KW-0804">Transcription</keyword>
<dbReference type="Pfam" id="PF00126">
    <property type="entry name" value="HTH_1"/>
    <property type="match status" value="1"/>
</dbReference>
<evidence type="ECO:0000256" key="3">
    <source>
        <dbReference type="ARBA" id="ARBA00023125"/>
    </source>
</evidence>
<dbReference type="STRING" id="1850252.LPB136_02695"/>
<dbReference type="Proteomes" id="UP000181898">
    <property type="component" value="Chromosome"/>
</dbReference>
<reference evidence="6 7" key="1">
    <citation type="submission" date="2016-11" db="EMBL/GenBank/DDBJ databases">
        <title>Tenacibaculum sp. LPB0136, isolated from marine environment.</title>
        <authorList>
            <person name="Kim E."/>
            <person name="Yi H."/>
        </authorList>
    </citation>
    <scope>NUCLEOTIDE SEQUENCE [LARGE SCALE GENOMIC DNA]</scope>
    <source>
        <strain evidence="6 7">LPB0136</strain>
    </source>
</reference>
<name>A0A1L3JGV2_9FLAO</name>
<dbReference type="SUPFAM" id="SSF53850">
    <property type="entry name" value="Periplasmic binding protein-like II"/>
    <property type="match status" value="1"/>
</dbReference>
<proteinExistence type="inferred from homology"/>